<feature type="domain" description="YdhG-like" evidence="1">
    <location>
        <begin position="7"/>
        <end position="103"/>
    </location>
</feature>
<keyword evidence="3" id="KW-1185">Reference proteome</keyword>
<dbReference type="Gene3D" id="3.90.1150.200">
    <property type="match status" value="1"/>
</dbReference>
<dbReference type="InterPro" id="IPR014922">
    <property type="entry name" value="YdhG-like"/>
</dbReference>
<dbReference type="AlphaFoldDB" id="A0A4R3KMN1"/>
<protein>
    <submittedName>
        <fullName evidence="2">Uncharacterized protein YdeI (YjbR/CyaY-like superfamily)</fullName>
    </submittedName>
</protein>
<accession>A0A4R3KMN1</accession>
<dbReference type="EMBL" id="SMAD01000015">
    <property type="protein sequence ID" value="TCS85090.1"/>
    <property type="molecule type" value="Genomic_DNA"/>
</dbReference>
<dbReference type="SUPFAM" id="SSF159888">
    <property type="entry name" value="YdhG-like"/>
    <property type="match status" value="1"/>
</dbReference>
<comment type="caution">
    <text evidence="2">The sequence shown here is derived from an EMBL/GenBank/DDBJ whole genome shotgun (WGS) entry which is preliminary data.</text>
</comment>
<gene>
    <name evidence="2" type="ORF">EDD80_11573</name>
</gene>
<evidence type="ECO:0000259" key="1">
    <source>
        <dbReference type="Pfam" id="PF08818"/>
    </source>
</evidence>
<evidence type="ECO:0000313" key="2">
    <source>
        <dbReference type="EMBL" id="TCS85090.1"/>
    </source>
</evidence>
<dbReference type="OrthoDB" id="214150at2"/>
<organism evidence="2 3">
    <name type="scientific">Anseongella ginsenosidimutans</name>
    <dbReference type="NCBI Taxonomy" id="496056"/>
    <lineage>
        <taxon>Bacteria</taxon>
        <taxon>Pseudomonadati</taxon>
        <taxon>Bacteroidota</taxon>
        <taxon>Sphingobacteriia</taxon>
        <taxon>Sphingobacteriales</taxon>
        <taxon>Sphingobacteriaceae</taxon>
        <taxon>Anseongella</taxon>
    </lineage>
</organism>
<dbReference type="PIRSF" id="PIRSF021308">
    <property type="entry name" value="UCP021308"/>
    <property type="match status" value="1"/>
</dbReference>
<proteinExistence type="predicted"/>
<name>A0A4R3KMN1_9SPHI</name>
<dbReference type="InterPro" id="IPR016786">
    <property type="entry name" value="YdeI_bac"/>
</dbReference>
<reference evidence="2 3" key="1">
    <citation type="submission" date="2019-03" db="EMBL/GenBank/DDBJ databases">
        <title>Genomic Encyclopedia of Type Strains, Phase IV (KMG-IV): sequencing the most valuable type-strain genomes for metagenomic binning, comparative biology and taxonomic classification.</title>
        <authorList>
            <person name="Goeker M."/>
        </authorList>
    </citation>
    <scope>NUCLEOTIDE SEQUENCE [LARGE SCALE GENOMIC DNA]</scope>
    <source>
        <strain evidence="2 3">DSM 21100</strain>
    </source>
</reference>
<evidence type="ECO:0000313" key="3">
    <source>
        <dbReference type="Proteomes" id="UP000295807"/>
    </source>
</evidence>
<dbReference type="Proteomes" id="UP000295807">
    <property type="component" value="Unassembled WGS sequence"/>
</dbReference>
<dbReference type="Pfam" id="PF08818">
    <property type="entry name" value="DUF1801"/>
    <property type="match status" value="1"/>
</dbReference>
<dbReference type="Pfam" id="PF13376">
    <property type="entry name" value="OmdA"/>
    <property type="match status" value="1"/>
</dbReference>
<sequence length="188" mass="21492">MTSSDKWQEELGLLHSIMQKTGLVETTKWGGPVYTHKGKNILSYGGFKNHIALVFFQGVFLKDPYKVLQSAQDGKTKAMRQWRFTSAGQIDEKRILEYVKEAIRNAEEGKQHKPEKSEPISMPEQLKDALTQDKTLKSAFEALAPYQQRLYMEHIAGAKQESTKHSRLEKIKPMILQGVGLHDKYKNS</sequence>
<dbReference type="RefSeq" id="WP_132130505.1">
    <property type="nucleotide sequence ID" value="NZ_CP042432.1"/>
</dbReference>